<proteinExistence type="predicted"/>
<evidence type="ECO:0000313" key="2">
    <source>
        <dbReference type="Proteomes" id="UP001064048"/>
    </source>
</evidence>
<accession>A0ACC0KIU6</accession>
<reference evidence="1 2" key="1">
    <citation type="journal article" date="2022" name="Genome Biol. Evol.">
        <title>The Spruce Budworm Genome: Reconstructing the Evolutionary History of Antifreeze Proteins.</title>
        <authorList>
            <person name="Beliveau C."/>
            <person name="Gagne P."/>
            <person name="Picq S."/>
            <person name="Vernygora O."/>
            <person name="Keeling C.I."/>
            <person name="Pinkney K."/>
            <person name="Doucet D."/>
            <person name="Wen F."/>
            <person name="Johnston J.S."/>
            <person name="Maaroufi H."/>
            <person name="Boyle B."/>
            <person name="Laroche J."/>
            <person name="Dewar K."/>
            <person name="Juretic N."/>
            <person name="Blackburn G."/>
            <person name="Nisole A."/>
            <person name="Brunet B."/>
            <person name="Brandao M."/>
            <person name="Lumley L."/>
            <person name="Duan J."/>
            <person name="Quan G."/>
            <person name="Lucarotti C.J."/>
            <person name="Roe A.D."/>
            <person name="Sperling F.A.H."/>
            <person name="Levesque R.C."/>
            <person name="Cusson M."/>
        </authorList>
    </citation>
    <scope>NUCLEOTIDE SEQUENCE [LARGE SCALE GENOMIC DNA]</scope>
    <source>
        <strain evidence="1">Glfc:IPQL:Cfum</strain>
    </source>
</reference>
<sequence>MVFKYIVFALVLSASKIDGYDAMSRSAFDDDLYENVLDEELCEKQLVFLSNDALRLPFLDASARFPSGFLTGNLNDLGDYHQCLAIDQNVNDMEIQGKYCMVAVPLQEIALPELPVLPNITWPEWPVAENDTEVQEVMELWISYDRLQTAAHVATGLNEPSNNRTAPMAITSALGPTFAICIPKVCSAKQAVDFVQERFFLNITYQEVYCRLPNDKPFAPADYVAFAIIGIILLLVGLSTGYDLYFTMVLQQKSSPLYRSFSVYTNTKRFLTFNTYPGALECVDGIRAISMMWVIVGHAYLMTLMGYIHNLEDIFVASILCYPFWLRQFSSTWVNSAPITVDTFFCLSGILCVYTTIGKISRTGFAKTIHLFYINRLLRMFPLLAAVVLLQASIFNHVSDGPYWQNVASSVQNCRKYWWAALLHVQNYVNPSRICLGQTWYLSVDVQLYIICPFILLCMFGSRRVAWASLAFITLLSLVSSSLYSFLFNFSAALIHPNRIGDLLDYMKTYYMNTLARAPPFFVGMAYGYLLHLWKDKEIRIPRIYSAVLWVISFILMAFCIFSIYPVMQLEHEAQVFDNLLNAYMRAIWALGLGWLILACVKGYGGPINWFLSLSIWKLPARMSFAMYLLHFPIITVANGSWVKSYYFTNGDTLYRFGSVITFTFVFAFVLSILIDAPFSTLQKLLLGKGKRRTPVKAESQEVIVENRANDTKTRL</sequence>
<evidence type="ECO:0000313" key="1">
    <source>
        <dbReference type="EMBL" id="KAI8436413.1"/>
    </source>
</evidence>
<dbReference type="EMBL" id="CM046117">
    <property type="protein sequence ID" value="KAI8436413.1"/>
    <property type="molecule type" value="Genomic_DNA"/>
</dbReference>
<protein>
    <submittedName>
        <fullName evidence="1">Uncharacterized protein</fullName>
    </submittedName>
</protein>
<organism evidence="1 2">
    <name type="scientific">Choristoneura fumiferana</name>
    <name type="common">Spruce budworm moth</name>
    <name type="synonym">Archips fumiferana</name>
    <dbReference type="NCBI Taxonomy" id="7141"/>
    <lineage>
        <taxon>Eukaryota</taxon>
        <taxon>Metazoa</taxon>
        <taxon>Ecdysozoa</taxon>
        <taxon>Arthropoda</taxon>
        <taxon>Hexapoda</taxon>
        <taxon>Insecta</taxon>
        <taxon>Pterygota</taxon>
        <taxon>Neoptera</taxon>
        <taxon>Endopterygota</taxon>
        <taxon>Lepidoptera</taxon>
        <taxon>Glossata</taxon>
        <taxon>Ditrysia</taxon>
        <taxon>Tortricoidea</taxon>
        <taxon>Tortricidae</taxon>
        <taxon>Tortricinae</taxon>
        <taxon>Choristoneura</taxon>
    </lineage>
</organism>
<comment type="caution">
    <text evidence="1">The sequence shown here is derived from an EMBL/GenBank/DDBJ whole genome shotgun (WGS) entry which is preliminary data.</text>
</comment>
<gene>
    <name evidence="1" type="ORF">MSG28_010009</name>
</gene>
<dbReference type="Proteomes" id="UP001064048">
    <property type="component" value="Chromosome 17"/>
</dbReference>
<name>A0ACC0KIU6_CHOFU</name>
<keyword evidence="2" id="KW-1185">Reference proteome</keyword>